<name>C4MZ83_9CAUD</name>
<dbReference type="EMBL" id="EU863408">
    <property type="protein sequence ID" value="ACL78214.1"/>
    <property type="molecule type" value="Genomic_DNA"/>
</dbReference>
<proteinExistence type="predicted"/>
<keyword evidence="4" id="KW-1185">Reference proteome</keyword>
<evidence type="ECO:0000256" key="1">
    <source>
        <dbReference type="SAM" id="MobiDB-lite"/>
    </source>
</evidence>
<dbReference type="KEGG" id="vg:7943305"/>
<accession>C4MZ83</accession>
<feature type="domain" description="Lysozyme inhibitor LprI-like N-terminal" evidence="2">
    <location>
        <begin position="24"/>
        <end position="76"/>
    </location>
</feature>
<dbReference type="RefSeq" id="YP_002922337.1">
    <property type="nucleotide sequence ID" value="NC_012740.1"/>
</dbReference>
<dbReference type="PANTHER" id="PTHR37549:SF1">
    <property type="entry name" value="LIPOPROTEIN LPRI"/>
    <property type="match status" value="1"/>
</dbReference>
<organism evidence="3 4">
    <name type="scientific">Escherichia phage JSE</name>
    <dbReference type="NCBI Taxonomy" id="576789"/>
    <lineage>
        <taxon>Viruses</taxon>
        <taxon>Duplodnaviria</taxon>
        <taxon>Heunggongvirae</taxon>
        <taxon>Uroviricota</taxon>
        <taxon>Caudoviricetes</taxon>
        <taxon>Pantevenvirales</taxon>
        <taxon>Straboviridae</taxon>
        <taxon>Krischvirus</taxon>
        <taxon>Krischvirus jse</taxon>
    </lineage>
</organism>
<feature type="compositionally biased region" description="Basic and acidic residues" evidence="1">
    <location>
        <begin position="114"/>
        <end position="137"/>
    </location>
</feature>
<gene>
    <name evidence="3" type="ORF">EpJSE_00265</name>
</gene>
<evidence type="ECO:0000313" key="4">
    <source>
        <dbReference type="Proteomes" id="UP000001474"/>
    </source>
</evidence>
<feature type="region of interest" description="Disordered" evidence="1">
    <location>
        <begin position="103"/>
        <end position="137"/>
    </location>
</feature>
<reference evidence="3 4" key="1">
    <citation type="journal article" date="2009" name="Virology">
        <title>T4 phages against Escherichia coli diarrhea: potential and problems.</title>
        <authorList>
            <person name="Denou E."/>
            <person name="Bruttin A."/>
            <person name="Barretto C."/>
            <person name="Ngom-Bru C."/>
            <person name="Brussow H."/>
            <person name="Zuber S."/>
        </authorList>
    </citation>
    <scope>NUCLEOTIDE SEQUENCE</scope>
</reference>
<dbReference type="Proteomes" id="UP000001474">
    <property type="component" value="Segment"/>
</dbReference>
<dbReference type="Pfam" id="PF07007">
    <property type="entry name" value="LprI"/>
    <property type="match status" value="1"/>
</dbReference>
<dbReference type="GeneID" id="7943305"/>
<dbReference type="InterPro" id="IPR009739">
    <property type="entry name" value="LprI-like_N"/>
</dbReference>
<dbReference type="GO" id="GO:0005576">
    <property type="term" value="C:extracellular region"/>
    <property type="evidence" value="ECO:0007669"/>
    <property type="project" value="TreeGrafter"/>
</dbReference>
<protein>
    <recommendedName>
        <fullName evidence="2">Lysozyme inhibitor LprI-like N-terminal domain-containing protein</fullName>
    </recommendedName>
</protein>
<evidence type="ECO:0000259" key="2">
    <source>
        <dbReference type="Pfam" id="PF07007"/>
    </source>
</evidence>
<dbReference type="PANTHER" id="PTHR37549">
    <property type="entry name" value="LIPOPROTEIN LPRI"/>
    <property type="match status" value="1"/>
</dbReference>
<sequence>MKNIIAAIVLSATAFGANAASFDCAKATTKSEKFICANESISALDSKLHEVYVKAVKIDPSLKQEQRNWNKTVRDTMINIGQIQPLEAVYNAQIQNLMNVLPKEETAPESDSETSAKVEEEQPKQEEKVVEEPKVEEKQPEVINPKKTTFSYICPKVVKITTINGMSVEDDDIMKRNAKIQVSKRGDIAKIMISSTMQDPVVMDFEITDNGTMINSEDYKIGLIFSAKHGAKFEGNKLVDDESKLTFRHIYDAERGGNEKRIEWRYTCEEVK</sequence>
<dbReference type="InterPro" id="IPR052755">
    <property type="entry name" value="Lysozyme_Inhibitor_LprI"/>
</dbReference>
<evidence type="ECO:0000313" key="3">
    <source>
        <dbReference type="EMBL" id="ACL78214.1"/>
    </source>
</evidence>